<feature type="region of interest" description="Disordered" evidence="1">
    <location>
        <begin position="39"/>
        <end position="244"/>
    </location>
</feature>
<reference evidence="2" key="1">
    <citation type="submission" date="2018-04" db="EMBL/GenBank/DDBJ databases">
        <title>WGS assembly of Panicum hallii.</title>
        <authorList>
            <person name="Lovell J."/>
            <person name="Jenkins J."/>
            <person name="Lowry D."/>
            <person name="Mamidi S."/>
            <person name="Sreedasyam A."/>
            <person name="Weng X."/>
            <person name="Barry K."/>
            <person name="Bonette J."/>
            <person name="Campitelli B."/>
            <person name="Daum C."/>
            <person name="Gordon S."/>
            <person name="Gould B."/>
            <person name="Lipzen A."/>
            <person name="Macqueen A."/>
            <person name="Palacio-Mejia J."/>
            <person name="Plott C."/>
            <person name="Shakirov E."/>
            <person name="Shu S."/>
            <person name="Yoshinaga Y."/>
            <person name="Zane M."/>
            <person name="Rokhsar D."/>
            <person name="Grimwood J."/>
            <person name="Schmutz J."/>
            <person name="Juenger T."/>
        </authorList>
    </citation>
    <scope>NUCLEOTIDE SEQUENCE [LARGE SCALE GENOMIC DNA]</scope>
    <source>
        <strain evidence="2">FIL2</strain>
    </source>
</reference>
<proteinExistence type="predicted"/>
<dbReference type="Proteomes" id="UP000243499">
    <property type="component" value="Chromosome 1"/>
</dbReference>
<feature type="compositionally biased region" description="Basic residues" evidence="1">
    <location>
        <begin position="72"/>
        <end position="87"/>
    </location>
</feature>
<evidence type="ECO:0000256" key="1">
    <source>
        <dbReference type="SAM" id="MobiDB-lite"/>
    </source>
</evidence>
<name>A0A2T8KV02_9POAL</name>
<accession>A0A2T8KV02</accession>
<sequence length="244" mass="25364">MGGGPNVARYCLGNTLAQPRRVAIRFYLLRCSHCRTVASHAAPVDARPPARPPPARQAAAAATRQAAAARPPLRHTPGRRRPCGLRHARWETGERRRGRDLLVAVDFGPKPPTPSTPSTGRSRTSRASPTRSTSSTPSPVYLTSEPYLDFAASSATASPRRRGFAAGHRRRRAAPATACPRNGATAGRDLLRAAAPAAAATGSASPAAAVPAPGFAADRPTPGFSPPPDLCARGAGRDAARPSA</sequence>
<feature type="compositionally biased region" description="Basic and acidic residues" evidence="1">
    <location>
        <begin position="235"/>
        <end position="244"/>
    </location>
</feature>
<organism evidence="2">
    <name type="scientific">Panicum hallii</name>
    <dbReference type="NCBI Taxonomy" id="206008"/>
    <lineage>
        <taxon>Eukaryota</taxon>
        <taxon>Viridiplantae</taxon>
        <taxon>Streptophyta</taxon>
        <taxon>Embryophyta</taxon>
        <taxon>Tracheophyta</taxon>
        <taxon>Spermatophyta</taxon>
        <taxon>Magnoliopsida</taxon>
        <taxon>Liliopsida</taxon>
        <taxon>Poales</taxon>
        <taxon>Poaceae</taxon>
        <taxon>PACMAD clade</taxon>
        <taxon>Panicoideae</taxon>
        <taxon>Panicodae</taxon>
        <taxon>Paniceae</taxon>
        <taxon>Panicinae</taxon>
        <taxon>Panicum</taxon>
        <taxon>Panicum sect. Panicum</taxon>
    </lineage>
</organism>
<dbReference type="Gramene" id="PVH66003">
    <property type="protein sequence ID" value="PVH66003"/>
    <property type="gene ID" value="PAHAL_1G124100"/>
</dbReference>
<feature type="compositionally biased region" description="Low complexity" evidence="1">
    <location>
        <begin position="193"/>
        <end position="217"/>
    </location>
</feature>
<feature type="compositionally biased region" description="Low complexity" evidence="1">
    <location>
        <begin position="56"/>
        <end position="71"/>
    </location>
</feature>
<evidence type="ECO:0000313" key="2">
    <source>
        <dbReference type="EMBL" id="PVH66003.1"/>
    </source>
</evidence>
<protein>
    <submittedName>
        <fullName evidence="2">Uncharacterized protein</fullName>
    </submittedName>
</protein>
<feature type="compositionally biased region" description="Low complexity" evidence="1">
    <location>
        <begin position="116"/>
        <end position="139"/>
    </location>
</feature>
<feature type="compositionally biased region" description="Basic residues" evidence="1">
    <location>
        <begin position="159"/>
        <end position="173"/>
    </location>
</feature>
<dbReference type="EMBL" id="CM008046">
    <property type="protein sequence ID" value="PVH66003.1"/>
    <property type="molecule type" value="Genomic_DNA"/>
</dbReference>
<dbReference type="AlphaFoldDB" id="A0A2T8KV02"/>
<feature type="compositionally biased region" description="Basic and acidic residues" evidence="1">
    <location>
        <begin position="88"/>
        <end position="100"/>
    </location>
</feature>
<gene>
    <name evidence="2" type="ORF">PAHAL_1G124100</name>
</gene>